<feature type="domain" description="HTH lacI-type" evidence="5">
    <location>
        <begin position="21"/>
        <end position="75"/>
    </location>
</feature>
<evidence type="ECO:0000256" key="2">
    <source>
        <dbReference type="ARBA" id="ARBA00023125"/>
    </source>
</evidence>
<dbReference type="PANTHER" id="PTHR30146">
    <property type="entry name" value="LACI-RELATED TRANSCRIPTIONAL REPRESSOR"/>
    <property type="match status" value="1"/>
</dbReference>
<keyword evidence="3" id="KW-0804">Transcription</keyword>
<dbReference type="Proteomes" id="UP000002212">
    <property type="component" value="Chromosome"/>
</dbReference>
<dbReference type="InterPro" id="IPR046335">
    <property type="entry name" value="LacI/GalR-like_sensor"/>
</dbReference>
<evidence type="ECO:0000313" key="7">
    <source>
        <dbReference type="Proteomes" id="UP000002212"/>
    </source>
</evidence>
<feature type="region of interest" description="Disordered" evidence="4">
    <location>
        <begin position="316"/>
        <end position="357"/>
    </location>
</feature>
<dbReference type="CDD" id="cd01392">
    <property type="entry name" value="HTH_LacI"/>
    <property type="match status" value="1"/>
</dbReference>
<dbReference type="SUPFAM" id="SSF47413">
    <property type="entry name" value="lambda repressor-like DNA-binding domains"/>
    <property type="match status" value="1"/>
</dbReference>
<dbReference type="InterPro" id="IPR010982">
    <property type="entry name" value="Lambda_DNA-bd_dom_sf"/>
</dbReference>
<dbReference type="SUPFAM" id="SSF53822">
    <property type="entry name" value="Periplasmic binding protein-like I"/>
    <property type="match status" value="1"/>
</dbReference>
<dbReference type="GO" id="GO:0003700">
    <property type="term" value="F:DNA-binding transcription factor activity"/>
    <property type="evidence" value="ECO:0007669"/>
    <property type="project" value="TreeGrafter"/>
</dbReference>
<dbReference type="InterPro" id="IPR000843">
    <property type="entry name" value="HTH_LacI"/>
</dbReference>
<keyword evidence="2" id="KW-0238">DNA-binding</keyword>
<evidence type="ECO:0000256" key="4">
    <source>
        <dbReference type="SAM" id="MobiDB-lite"/>
    </source>
</evidence>
<accession>C1B4X9</accession>
<dbReference type="PROSITE" id="PS50932">
    <property type="entry name" value="HTH_LACI_2"/>
    <property type="match status" value="1"/>
</dbReference>
<feature type="compositionally biased region" description="Basic residues" evidence="4">
    <location>
        <begin position="345"/>
        <end position="357"/>
    </location>
</feature>
<protein>
    <submittedName>
        <fullName evidence="6">Putative LacI family transcriptional regulator</fullName>
    </submittedName>
</protein>
<evidence type="ECO:0000313" key="6">
    <source>
        <dbReference type="EMBL" id="BAH55318.1"/>
    </source>
</evidence>
<keyword evidence="1" id="KW-0805">Transcription regulation</keyword>
<evidence type="ECO:0000256" key="1">
    <source>
        <dbReference type="ARBA" id="ARBA00023015"/>
    </source>
</evidence>
<dbReference type="Gene3D" id="3.40.50.2300">
    <property type="match status" value="2"/>
</dbReference>
<dbReference type="EMBL" id="AP011115">
    <property type="protein sequence ID" value="BAH55318.1"/>
    <property type="molecule type" value="Genomic_DNA"/>
</dbReference>
<sequence>MNHQTSTWKEIDIDERNLRRTTMQDIADRVGVSKALVSMVFRNVAGPSEATRKRVMAVADELGYRPNRAASLLSLRRTKLIGVMAEIRNSFHTELVDFLVDDAERAGYDVVLGPVTATRTQAQAIDMLLEFQCEALVLLGPQLDSATLRAIDERAPVVSVGRRLPGTIVDVVRTADGRGVGMIVDHLVSLGHSNIVHASGSGAIGADRASGYRRAMTRHGLEPQIVASGFTETAGSTTAATLLDRVHLPTAVVCVNDRCAVGLLDAVQRTGIDVPTDMSITGYDDSPLAQLAHIALTSVSQDPREQARRAVSSVLERLDDRRTHPTSVVLRPRLSLRSTTGPAPHRSRTRRRRDRSR</sequence>
<dbReference type="GO" id="GO:0000976">
    <property type="term" value="F:transcription cis-regulatory region binding"/>
    <property type="evidence" value="ECO:0007669"/>
    <property type="project" value="TreeGrafter"/>
</dbReference>
<evidence type="ECO:0000259" key="5">
    <source>
        <dbReference type="PROSITE" id="PS50932"/>
    </source>
</evidence>
<dbReference type="Pfam" id="PF13377">
    <property type="entry name" value="Peripla_BP_3"/>
    <property type="match status" value="1"/>
</dbReference>
<evidence type="ECO:0000256" key="3">
    <source>
        <dbReference type="ARBA" id="ARBA00023163"/>
    </source>
</evidence>
<organism evidence="6 7">
    <name type="scientific">Rhodococcus opacus (strain B4)</name>
    <dbReference type="NCBI Taxonomy" id="632772"/>
    <lineage>
        <taxon>Bacteria</taxon>
        <taxon>Bacillati</taxon>
        <taxon>Actinomycetota</taxon>
        <taxon>Actinomycetes</taxon>
        <taxon>Mycobacteriales</taxon>
        <taxon>Nocardiaceae</taxon>
        <taxon>Rhodococcus</taxon>
    </lineage>
</organism>
<dbReference type="SMART" id="SM00354">
    <property type="entry name" value="HTH_LACI"/>
    <property type="match status" value="1"/>
</dbReference>
<dbReference type="STRING" id="632772.ROP_70710"/>
<dbReference type="HOGENOM" id="CLU_037628_6_1_11"/>
<reference evidence="6 7" key="1">
    <citation type="submission" date="2009-03" db="EMBL/GenBank/DDBJ databases">
        <title>Comparison of the complete genome sequences of Rhodococcus erythropolis PR4 and Rhodococcus opacus B4.</title>
        <authorList>
            <person name="Takarada H."/>
            <person name="Sekine M."/>
            <person name="Hosoyama A."/>
            <person name="Yamada R."/>
            <person name="Fujisawa T."/>
            <person name="Omata S."/>
            <person name="Shimizu A."/>
            <person name="Tsukatani N."/>
            <person name="Tanikawa S."/>
            <person name="Fujita N."/>
            <person name="Harayama S."/>
        </authorList>
    </citation>
    <scope>NUCLEOTIDE SEQUENCE [LARGE SCALE GENOMIC DNA]</scope>
    <source>
        <strain evidence="6 7">B4</strain>
    </source>
</reference>
<gene>
    <name evidence="6" type="ordered locus">ROP_70710</name>
</gene>
<dbReference type="PATRIC" id="fig|632772.20.peg.7380"/>
<dbReference type="RefSeq" id="WP_015890741.1">
    <property type="nucleotide sequence ID" value="NC_012522.1"/>
</dbReference>
<dbReference type="Gene3D" id="1.10.260.40">
    <property type="entry name" value="lambda repressor-like DNA-binding domains"/>
    <property type="match status" value="1"/>
</dbReference>
<dbReference type="CDD" id="cd06267">
    <property type="entry name" value="PBP1_LacI_sugar_binding-like"/>
    <property type="match status" value="1"/>
</dbReference>
<dbReference type="Pfam" id="PF00356">
    <property type="entry name" value="LacI"/>
    <property type="match status" value="1"/>
</dbReference>
<dbReference type="PANTHER" id="PTHR30146:SF153">
    <property type="entry name" value="LACTOSE OPERON REPRESSOR"/>
    <property type="match status" value="1"/>
</dbReference>
<name>C1B4X9_RHOOB</name>
<dbReference type="AlphaFoldDB" id="C1B4X9"/>
<dbReference type="InterPro" id="IPR028082">
    <property type="entry name" value="Peripla_BP_I"/>
</dbReference>
<dbReference type="KEGG" id="rop:ROP_70710"/>
<proteinExistence type="predicted"/>